<keyword evidence="7" id="KW-0406">Ion transport</keyword>
<accession>A0AA42CR98</accession>
<dbReference type="Pfam" id="PF07715">
    <property type="entry name" value="Plug"/>
    <property type="match status" value="1"/>
</dbReference>
<evidence type="ECO:0000256" key="12">
    <source>
        <dbReference type="SAM" id="MobiDB-lite"/>
    </source>
</evidence>
<keyword evidence="3 11" id="KW-1134">Transmembrane beta strand</keyword>
<keyword evidence="10 11" id="KW-0998">Cell outer membrane</keyword>
<keyword evidence="14" id="KW-0675">Receptor</keyword>
<keyword evidence="9 11" id="KW-0472">Membrane</keyword>
<dbReference type="PANTHER" id="PTHR32552:SF81">
    <property type="entry name" value="TONB-DEPENDENT OUTER MEMBRANE RECEPTOR"/>
    <property type="match status" value="1"/>
</dbReference>
<feature type="compositionally biased region" description="Basic and acidic residues" evidence="12">
    <location>
        <begin position="17"/>
        <end position="26"/>
    </location>
</feature>
<dbReference type="EMBL" id="JANFAV010000010">
    <property type="protein sequence ID" value="MCW6536074.1"/>
    <property type="molecule type" value="Genomic_DNA"/>
</dbReference>
<keyword evidence="6" id="KW-0408">Iron</keyword>
<evidence type="ECO:0000256" key="8">
    <source>
        <dbReference type="ARBA" id="ARBA00023077"/>
    </source>
</evidence>
<evidence type="ECO:0000256" key="6">
    <source>
        <dbReference type="ARBA" id="ARBA00023004"/>
    </source>
</evidence>
<dbReference type="InterPro" id="IPR012910">
    <property type="entry name" value="Plug_dom"/>
</dbReference>
<dbReference type="GO" id="GO:0006826">
    <property type="term" value="P:iron ion transport"/>
    <property type="evidence" value="ECO:0007669"/>
    <property type="project" value="UniProtKB-KW"/>
</dbReference>
<feature type="domain" description="TonB-dependent receptor plug" evidence="13">
    <location>
        <begin position="143"/>
        <end position="249"/>
    </location>
</feature>
<dbReference type="InterPro" id="IPR036942">
    <property type="entry name" value="Beta-barrel_TonB_sf"/>
</dbReference>
<dbReference type="InterPro" id="IPR039426">
    <property type="entry name" value="TonB-dep_rcpt-like"/>
</dbReference>
<dbReference type="SUPFAM" id="SSF56935">
    <property type="entry name" value="Porins"/>
    <property type="match status" value="1"/>
</dbReference>
<proteinExistence type="inferred from homology"/>
<keyword evidence="5 11" id="KW-0812">Transmembrane</keyword>
<dbReference type="Proteomes" id="UP001165565">
    <property type="component" value="Unassembled WGS sequence"/>
</dbReference>
<dbReference type="AlphaFoldDB" id="A0AA42CR98"/>
<reference evidence="14" key="1">
    <citation type="submission" date="2022-06" db="EMBL/GenBank/DDBJ databases">
        <title>Sphingomonas sp. nov. isolated from rhizosphere soil of tomato.</title>
        <authorList>
            <person name="Dong H."/>
            <person name="Gao R."/>
        </authorList>
    </citation>
    <scope>NUCLEOTIDE SEQUENCE</scope>
    <source>
        <strain evidence="14">MMSM24</strain>
    </source>
</reference>
<gene>
    <name evidence="14" type="ORF">NEE01_14935</name>
</gene>
<dbReference type="PROSITE" id="PS52016">
    <property type="entry name" value="TONB_DEPENDENT_REC_3"/>
    <property type="match status" value="1"/>
</dbReference>
<evidence type="ECO:0000256" key="2">
    <source>
        <dbReference type="ARBA" id="ARBA00022448"/>
    </source>
</evidence>
<dbReference type="PANTHER" id="PTHR32552">
    <property type="entry name" value="FERRICHROME IRON RECEPTOR-RELATED"/>
    <property type="match status" value="1"/>
</dbReference>
<evidence type="ECO:0000256" key="3">
    <source>
        <dbReference type="ARBA" id="ARBA00022452"/>
    </source>
</evidence>
<comment type="caution">
    <text evidence="14">The sequence shown here is derived from an EMBL/GenBank/DDBJ whole genome shotgun (WGS) entry which is preliminary data.</text>
</comment>
<evidence type="ECO:0000256" key="11">
    <source>
        <dbReference type="PROSITE-ProRule" id="PRU01360"/>
    </source>
</evidence>
<protein>
    <submittedName>
        <fullName evidence="14">TonB-dependent receptor plug domain-containing protein</fullName>
    </submittedName>
</protein>
<keyword evidence="2 11" id="KW-0813">Transport</keyword>
<evidence type="ECO:0000313" key="14">
    <source>
        <dbReference type="EMBL" id="MCW6536074.1"/>
    </source>
</evidence>
<comment type="similarity">
    <text evidence="11">Belongs to the TonB-dependent receptor family.</text>
</comment>
<name>A0AA42CR98_9SPHN</name>
<sequence length="875" mass="94769">MNRRNRPPATVRAYSKRRGERDEAKRRVQPAFCGLIPSAASRPNTGFFTSSRQMNQERNDAMPAIYNARTIAKISNATRGSSATARSVLRISVATVALSAPLMLSSAALAQTAPSAAPENGATSPATDNSDIVVTAQRREESLSKVPLSMAAFNADTLKTRVVTREQDLAALVPGLVVKNGQNQNQVSFTMRGQTLDPFSGASPAVLTYLNEVPFSGGNSATAFYDFSSVQVLKGPQGTLFGRNATGGAVLYQSALPGDSFGGYLTARGGERNLRQVEGAIDIPLIPEKLLIRIAGDYQAQDGYIRNLLAGGTLGDIDNKSARITVVAKPTDKITNTTVFQYSKFGGTEAGSQLYSYYKMGQTNNGYALTTTLDTVYGQGLFPGVGNGPPGPGTFPGAVAGYLAWQKAHPYEMYLAYRLPHDAHNYFLSNTTTIDLDSRVTFKNIFGYQSSFARTPGILSGSPFASLDLYNTSGAFAGPPGGEVFRNRSISEEAQIQGTALAGGRLKYIIGGFYNFSTKEEGIPVIVGGELATPLGQVLYHTRGTDESKALYAQATYDFSDWIQGLSFTAGGRYTWEDVGMTAYPDHAFAANFPLEQKSLKAPSWNVNIQYQFNPHNQIYFTQRGSFRSGNFNGAVVPYNLVNFFKNEYTHDFEIGYKFNGRIAGRRAHFNIAAYQQIVRNAQHSIYAVVAGAPSAFTVNVPEATIRGIEVDGDIQPTNWLQLGFSGAYTHAKYTKNQVNLSSQTGIPGYVVPFDSYPDAPSIAGSVYADITLPVPSEMGEVHLRADTFSQSHSYFSNNNFSLTPDTRIKGYTTVQMRLSWNDIMGSKISAGVYVKNLLDKLYYQSGYVEGASGGFNTVIPGEPRTIGAELTVKF</sequence>
<evidence type="ECO:0000256" key="5">
    <source>
        <dbReference type="ARBA" id="ARBA00022692"/>
    </source>
</evidence>
<keyword evidence="4" id="KW-0410">Iron transport</keyword>
<keyword evidence="15" id="KW-1185">Reference proteome</keyword>
<evidence type="ECO:0000256" key="10">
    <source>
        <dbReference type="ARBA" id="ARBA00023237"/>
    </source>
</evidence>
<evidence type="ECO:0000259" key="13">
    <source>
        <dbReference type="Pfam" id="PF07715"/>
    </source>
</evidence>
<dbReference type="Gene3D" id="2.40.170.20">
    <property type="entry name" value="TonB-dependent receptor, beta-barrel domain"/>
    <property type="match status" value="2"/>
</dbReference>
<dbReference type="GO" id="GO:0009279">
    <property type="term" value="C:cell outer membrane"/>
    <property type="evidence" value="ECO:0007669"/>
    <property type="project" value="UniProtKB-SubCell"/>
</dbReference>
<evidence type="ECO:0000256" key="7">
    <source>
        <dbReference type="ARBA" id="ARBA00023065"/>
    </source>
</evidence>
<evidence type="ECO:0000256" key="4">
    <source>
        <dbReference type="ARBA" id="ARBA00022496"/>
    </source>
</evidence>
<evidence type="ECO:0000256" key="1">
    <source>
        <dbReference type="ARBA" id="ARBA00004571"/>
    </source>
</evidence>
<keyword evidence="8" id="KW-0798">TonB box</keyword>
<feature type="region of interest" description="Disordered" evidence="12">
    <location>
        <begin position="1"/>
        <end position="26"/>
    </location>
</feature>
<organism evidence="14 15">
    <name type="scientific">Sphingomonas lycopersici</name>
    <dbReference type="NCBI Taxonomy" id="2951807"/>
    <lineage>
        <taxon>Bacteria</taxon>
        <taxon>Pseudomonadati</taxon>
        <taxon>Pseudomonadota</taxon>
        <taxon>Alphaproteobacteria</taxon>
        <taxon>Sphingomonadales</taxon>
        <taxon>Sphingomonadaceae</taxon>
        <taxon>Sphingomonas</taxon>
    </lineage>
</organism>
<evidence type="ECO:0000313" key="15">
    <source>
        <dbReference type="Proteomes" id="UP001165565"/>
    </source>
</evidence>
<comment type="subcellular location">
    <subcellularLocation>
        <location evidence="1 11">Cell outer membrane</location>
        <topology evidence="1 11">Multi-pass membrane protein</topology>
    </subcellularLocation>
</comment>
<evidence type="ECO:0000256" key="9">
    <source>
        <dbReference type="ARBA" id="ARBA00023136"/>
    </source>
</evidence>